<name>A0A285VQG5_9MICO</name>
<feature type="region of interest" description="Disordered" evidence="3">
    <location>
        <begin position="32"/>
        <end position="100"/>
    </location>
</feature>
<keyword evidence="5" id="KW-0121">Carboxypeptidase</keyword>
<dbReference type="Pfam" id="PF02113">
    <property type="entry name" value="Peptidase_S13"/>
    <property type="match status" value="2"/>
</dbReference>
<evidence type="ECO:0000256" key="2">
    <source>
        <dbReference type="ARBA" id="ARBA00022801"/>
    </source>
</evidence>
<dbReference type="Gene3D" id="3.40.710.10">
    <property type="entry name" value="DD-peptidase/beta-lactamase superfamily"/>
    <property type="match status" value="2"/>
</dbReference>
<evidence type="ECO:0000256" key="4">
    <source>
        <dbReference type="SAM" id="SignalP"/>
    </source>
</evidence>
<dbReference type="PRINTS" id="PR00922">
    <property type="entry name" value="DADACBPTASE3"/>
</dbReference>
<proteinExistence type="inferred from homology"/>
<dbReference type="InterPro" id="IPR000667">
    <property type="entry name" value="Peptidase_S13"/>
</dbReference>
<evidence type="ECO:0000256" key="3">
    <source>
        <dbReference type="SAM" id="MobiDB-lite"/>
    </source>
</evidence>
<sequence length="517" mass="51953">MVPEPAGRRRPGPSRYAAAPVCLLALLLAGSPGAAGAAPAGPDDAGTTSTSATVPTPDDATATTGVPTPDDPSATTDAPAAPTTQAEARPRIRGLATPLGQVADGVLPTRDSLSAAVSDELASDWLGPQDRRAVTIRDAMTGEHLADRNADLLVTPASTTKILAAAAIVQGLPPGRTFTTRVVAGATPQDVVLVAGGDMLLARGEGDPEQVAGRLGAADLAARTARSLQDQGVTGPVTVHLDLDHVAGPDVLDSWTDFWVSEGYAGRVVQLGLAEDVALPQAPSPADPPQEVARAFRDALVTAGVEVSGEEEADVAVVSAVEGAAELASGESAPVRDVLALALATSDNALVEQLARQAAAQEGVTTDRAGVTGWIRDTVQEAYGVDLTGAEIADASGLSDGTRIPVSAVADVLVAGADGQHPALQEVLAAGGLPIAGYTGTLATRFHLPVHAAGIGNARAKTGSLPNVTSLAGTVVTAEGRLLVFAMTADRIGEDGAVLEARSALDEVVAQLARCGC</sequence>
<dbReference type="Proteomes" id="UP000219688">
    <property type="component" value="Unassembled WGS sequence"/>
</dbReference>
<feature type="chain" id="PRO_5013352508" evidence="4">
    <location>
        <begin position="38"/>
        <end position="517"/>
    </location>
</feature>
<gene>
    <name evidence="5" type="ORF">SAMN05421879_10794</name>
</gene>
<organism evidence="5 6">
    <name type="scientific">Ornithinimicrobium cerasi</name>
    <dbReference type="NCBI Taxonomy" id="2248773"/>
    <lineage>
        <taxon>Bacteria</taxon>
        <taxon>Bacillati</taxon>
        <taxon>Actinomycetota</taxon>
        <taxon>Actinomycetes</taxon>
        <taxon>Micrococcales</taxon>
        <taxon>Ornithinimicrobiaceae</taxon>
        <taxon>Ornithinimicrobium</taxon>
    </lineage>
</organism>
<dbReference type="PANTHER" id="PTHR30023:SF0">
    <property type="entry name" value="PENICILLIN-SENSITIVE CARBOXYPEPTIDASE A"/>
    <property type="match status" value="1"/>
</dbReference>
<dbReference type="AlphaFoldDB" id="A0A285VQG5"/>
<feature type="signal peptide" evidence="4">
    <location>
        <begin position="1"/>
        <end position="37"/>
    </location>
</feature>
<keyword evidence="4" id="KW-0732">Signal</keyword>
<dbReference type="GO" id="GO:0004185">
    <property type="term" value="F:serine-type carboxypeptidase activity"/>
    <property type="evidence" value="ECO:0007669"/>
    <property type="project" value="InterPro"/>
</dbReference>
<reference evidence="6" key="1">
    <citation type="submission" date="2017-08" db="EMBL/GenBank/DDBJ databases">
        <authorList>
            <person name="Varghese N."/>
            <person name="Submissions S."/>
        </authorList>
    </citation>
    <scope>NUCLEOTIDE SEQUENCE [LARGE SCALE GENOMIC DNA]</scope>
    <source>
        <strain evidence="6">USBA17B2</strain>
    </source>
</reference>
<dbReference type="GO" id="GO:0006508">
    <property type="term" value="P:proteolysis"/>
    <property type="evidence" value="ECO:0007669"/>
    <property type="project" value="InterPro"/>
</dbReference>
<feature type="compositionally biased region" description="Low complexity" evidence="3">
    <location>
        <begin position="32"/>
        <end position="86"/>
    </location>
</feature>
<comment type="similarity">
    <text evidence="1">Belongs to the peptidase S13 family.</text>
</comment>
<dbReference type="PANTHER" id="PTHR30023">
    <property type="entry name" value="D-ALANYL-D-ALANINE CARBOXYPEPTIDASE"/>
    <property type="match status" value="1"/>
</dbReference>
<evidence type="ECO:0000313" key="6">
    <source>
        <dbReference type="Proteomes" id="UP000219688"/>
    </source>
</evidence>
<dbReference type="SUPFAM" id="SSF56601">
    <property type="entry name" value="beta-lactamase/transpeptidase-like"/>
    <property type="match status" value="1"/>
</dbReference>
<keyword evidence="6" id="KW-1185">Reference proteome</keyword>
<accession>A0A285VQG5</accession>
<dbReference type="InterPro" id="IPR012338">
    <property type="entry name" value="Beta-lactam/transpept-like"/>
</dbReference>
<evidence type="ECO:0000256" key="1">
    <source>
        <dbReference type="ARBA" id="ARBA00006096"/>
    </source>
</evidence>
<keyword evidence="5" id="KW-0645">Protease</keyword>
<keyword evidence="2" id="KW-0378">Hydrolase</keyword>
<evidence type="ECO:0000313" key="5">
    <source>
        <dbReference type="EMBL" id="SOC56314.1"/>
    </source>
</evidence>
<dbReference type="GO" id="GO:0000270">
    <property type="term" value="P:peptidoglycan metabolic process"/>
    <property type="evidence" value="ECO:0007669"/>
    <property type="project" value="TreeGrafter"/>
</dbReference>
<dbReference type="EMBL" id="OBQK01000007">
    <property type="protein sequence ID" value="SOC56314.1"/>
    <property type="molecule type" value="Genomic_DNA"/>
</dbReference>
<protein>
    <submittedName>
        <fullName evidence="5">D-alanyl-D-alanine carboxypeptidase / D-alanyl-D-alanine-endopeptidase (Penicillin-binding protein 4)</fullName>
    </submittedName>
</protein>